<dbReference type="SUPFAM" id="SSF55729">
    <property type="entry name" value="Acyl-CoA N-acyltransferases (Nat)"/>
    <property type="match status" value="1"/>
</dbReference>
<evidence type="ECO:0000313" key="3">
    <source>
        <dbReference type="Proteomes" id="UP000630097"/>
    </source>
</evidence>
<gene>
    <name evidence="2" type="ORF">Pka01_56200</name>
</gene>
<feature type="domain" description="N-acetyltransferase" evidence="1">
    <location>
        <begin position="16"/>
        <end position="187"/>
    </location>
</feature>
<dbReference type="Gene3D" id="3.40.630.30">
    <property type="match status" value="1"/>
</dbReference>
<keyword evidence="3" id="KW-1185">Reference proteome</keyword>
<dbReference type="AlphaFoldDB" id="A0A8J3PWR8"/>
<dbReference type="PANTHER" id="PTHR43441">
    <property type="entry name" value="RIBOSOMAL-PROTEIN-SERINE ACETYLTRANSFERASE"/>
    <property type="match status" value="1"/>
</dbReference>
<dbReference type="EMBL" id="BONV01000031">
    <property type="protein sequence ID" value="GIG82493.1"/>
    <property type="molecule type" value="Genomic_DNA"/>
</dbReference>
<sequence>MRHWPLLNLRLTTPRLELRLPTLDDLDELADRALEGVHDPDRMPFGIPWTDAPADELPGNVVRFHLGVISRWRPEHWSCNFVVVHKGLVVGIQDVSASDFLITREVHTGSWLGRAHQGRGLGTEMRAAVLHLAFAGLGAQTAVSSAFVDNPASLAVSGKLGYQPDGLSVCQVRGQRAVQQRLRLDRDSFTDPVPVEIHGLPPCLPHFGLR</sequence>
<dbReference type="GO" id="GO:1990189">
    <property type="term" value="F:protein N-terminal-serine acetyltransferase activity"/>
    <property type="evidence" value="ECO:0007669"/>
    <property type="project" value="TreeGrafter"/>
</dbReference>
<dbReference type="PROSITE" id="PS51186">
    <property type="entry name" value="GNAT"/>
    <property type="match status" value="1"/>
</dbReference>
<dbReference type="PANTHER" id="PTHR43441:SF11">
    <property type="entry name" value="RIBOSOMAL-PROTEIN-SERINE ACETYLTRANSFERASE"/>
    <property type="match status" value="1"/>
</dbReference>
<name>A0A8J3PWR8_9ACTN</name>
<dbReference type="GO" id="GO:0005737">
    <property type="term" value="C:cytoplasm"/>
    <property type="evidence" value="ECO:0007669"/>
    <property type="project" value="TreeGrafter"/>
</dbReference>
<dbReference type="InterPro" id="IPR000182">
    <property type="entry name" value="GNAT_dom"/>
</dbReference>
<keyword evidence="2" id="KW-0808">Transferase</keyword>
<comment type="caution">
    <text evidence="2">The sequence shown here is derived from an EMBL/GenBank/DDBJ whole genome shotgun (WGS) entry which is preliminary data.</text>
</comment>
<dbReference type="RefSeq" id="WP_203885834.1">
    <property type="nucleotide sequence ID" value="NZ_BAABHH010000021.1"/>
</dbReference>
<dbReference type="Pfam" id="PF13302">
    <property type="entry name" value="Acetyltransf_3"/>
    <property type="match status" value="1"/>
</dbReference>
<dbReference type="InterPro" id="IPR016181">
    <property type="entry name" value="Acyl_CoA_acyltransferase"/>
</dbReference>
<dbReference type="InterPro" id="IPR051908">
    <property type="entry name" value="Ribosomal_N-acetyltransferase"/>
</dbReference>
<evidence type="ECO:0000259" key="1">
    <source>
        <dbReference type="PROSITE" id="PS51186"/>
    </source>
</evidence>
<organism evidence="2 3">
    <name type="scientific">Planotetraspora kaengkrachanensis</name>
    <dbReference type="NCBI Taxonomy" id="575193"/>
    <lineage>
        <taxon>Bacteria</taxon>
        <taxon>Bacillati</taxon>
        <taxon>Actinomycetota</taxon>
        <taxon>Actinomycetes</taxon>
        <taxon>Streptosporangiales</taxon>
        <taxon>Streptosporangiaceae</taxon>
        <taxon>Planotetraspora</taxon>
    </lineage>
</organism>
<reference evidence="2 3" key="1">
    <citation type="submission" date="2021-01" db="EMBL/GenBank/DDBJ databases">
        <title>Whole genome shotgun sequence of Planotetraspora kaengkrachanensis NBRC 104272.</title>
        <authorList>
            <person name="Komaki H."/>
            <person name="Tamura T."/>
        </authorList>
    </citation>
    <scope>NUCLEOTIDE SEQUENCE [LARGE SCALE GENOMIC DNA]</scope>
    <source>
        <strain evidence="2 3">NBRC 104272</strain>
    </source>
</reference>
<dbReference type="GO" id="GO:0008999">
    <property type="term" value="F:protein-N-terminal-alanine acetyltransferase activity"/>
    <property type="evidence" value="ECO:0007669"/>
    <property type="project" value="TreeGrafter"/>
</dbReference>
<proteinExistence type="predicted"/>
<dbReference type="Proteomes" id="UP000630097">
    <property type="component" value="Unassembled WGS sequence"/>
</dbReference>
<protein>
    <submittedName>
        <fullName evidence="2">Putative succinyl-CoA transferase</fullName>
    </submittedName>
</protein>
<evidence type="ECO:0000313" key="2">
    <source>
        <dbReference type="EMBL" id="GIG82493.1"/>
    </source>
</evidence>
<accession>A0A8J3PWR8</accession>